<feature type="non-terminal residue" evidence="1">
    <location>
        <position position="76"/>
    </location>
</feature>
<dbReference type="EMBL" id="JAPHNL010000290">
    <property type="protein sequence ID" value="MCX3062955.1"/>
    <property type="molecule type" value="Genomic_DNA"/>
</dbReference>
<dbReference type="SUPFAM" id="SSF56784">
    <property type="entry name" value="HAD-like"/>
    <property type="match status" value="1"/>
</dbReference>
<proteinExistence type="predicted"/>
<name>A0ABT3U1M3_9ACTN</name>
<dbReference type="Pfam" id="PF13419">
    <property type="entry name" value="HAD_2"/>
    <property type="match status" value="1"/>
</dbReference>
<dbReference type="InterPro" id="IPR041492">
    <property type="entry name" value="HAD_2"/>
</dbReference>
<dbReference type="Proteomes" id="UP001163064">
    <property type="component" value="Unassembled WGS sequence"/>
</dbReference>
<dbReference type="InterPro" id="IPR036412">
    <property type="entry name" value="HAD-like_sf"/>
</dbReference>
<dbReference type="InterPro" id="IPR023214">
    <property type="entry name" value="HAD_sf"/>
</dbReference>
<organism evidence="1 2">
    <name type="scientific">Streptomyces beihaiensis</name>
    <dbReference type="NCBI Taxonomy" id="2984495"/>
    <lineage>
        <taxon>Bacteria</taxon>
        <taxon>Bacillati</taxon>
        <taxon>Actinomycetota</taxon>
        <taxon>Actinomycetes</taxon>
        <taxon>Kitasatosporales</taxon>
        <taxon>Streptomycetaceae</taxon>
        <taxon>Streptomyces</taxon>
    </lineage>
</organism>
<evidence type="ECO:0000313" key="2">
    <source>
        <dbReference type="Proteomes" id="UP001163064"/>
    </source>
</evidence>
<keyword evidence="1" id="KW-0378">Hydrolase</keyword>
<protein>
    <submittedName>
        <fullName evidence="1">Hydrolase</fullName>
    </submittedName>
</protein>
<comment type="caution">
    <text evidence="1">The sequence shown here is derived from an EMBL/GenBank/DDBJ whole genome shotgun (WGS) entry which is preliminary data.</text>
</comment>
<dbReference type="InterPro" id="IPR023198">
    <property type="entry name" value="PGP-like_dom2"/>
</dbReference>
<accession>A0ABT3U1M3</accession>
<dbReference type="Gene3D" id="1.10.150.240">
    <property type="entry name" value="Putative phosphatase, domain 2"/>
    <property type="match status" value="1"/>
</dbReference>
<evidence type="ECO:0000313" key="1">
    <source>
        <dbReference type="EMBL" id="MCX3062955.1"/>
    </source>
</evidence>
<gene>
    <name evidence="1" type="ORF">OFY01_24985</name>
</gene>
<keyword evidence="2" id="KW-1185">Reference proteome</keyword>
<dbReference type="GO" id="GO:0016787">
    <property type="term" value="F:hydrolase activity"/>
    <property type="evidence" value="ECO:0007669"/>
    <property type="project" value="UniProtKB-KW"/>
</dbReference>
<dbReference type="RefSeq" id="WP_323135556.1">
    <property type="nucleotide sequence ID" value="NZ_JAPHNL010000290.1"/>
</dbReference>
<dbReference type="Gene3D" id="3.40.50.1000">
    <property type="entry name" value="HAD superfamily/HAD-like"/>
    <property type="match status" value="1"/>
</dbReference>
<sequence length="76" mass="8357">MNRRPLQAVLFDMDGTLVDTERLWWDAVERVAGRDLTEADRPDVLGRPVEHTAAWLAETTGAPAAGLADALHETFA</sequence>
<reference evidence="1" key="1">
    <citation type="submission" date="2022-10" db="EMBL/GenBank/DDBJ databases">
        <title>Streptomyces beihaiensis sp. nov., a chitin degrading actinobacterium, isolated from shrimp pond soil.</title>
        <authorList>
            <person name="Xie J."/>
            <person name="Shen N."/>
        </authorList>
    </citation>
    <scope>NUCLEOTIDE SEQUENCE</scope>
    <source>
        <strain evidence="1">GXMU-J5</strain>
    </source>
</reference>